<feature type="non-terminal residue" evidence="2">
    <location>
        <position position="1"/>
    </location>
</feature>
<reference evidence="2" key="1">
    <citation type="submission" date="2021-06" db="EMBL/GenBank/DDBJ databases">
        <authorList>
            <person name="Kallberg Y."/>
            <person name="Tangrot J."/>
            <person name="Rosling A."/>
        </authorList>
    </citation>
    <scope>NUCLEOTIDE SEQUENCE</scope>
    <source>
        <strain evidence="2">IN212</strain>
    </source>
</reference>
<organism evidence="2 3">
    <name type="scientific">Racocetra fulgida</name>
    <dbReference type="NCBI Taxonomy" id="60492"/>
    <lineage>
        <taxon>Eukaryota</taxon>
        <taxon>Fungi</taxon>
        <taxon>Fungi incertae sedis</taxon>
        <taxon>Mucoromycota</taxon>
        <taxon>Glomeromycotina</taxon>
        <taxon>Glomeromycetes</taxon>
        <taxon>Diversisporales</taxon>
        <taxon>Gigasporaceae</taxon>
        <taxon>Racocetra</taxon>
    </lineage>
</organism>
<feature type="region of interest" description="Disordered" evidence="1">
    <location>
        <begin position="124"/>
        <end position="145"/>
    </location>
</feature>
<dbReference type="AlphaFoldDB" id="A0A9N9EU44"/>
<dbReference type="EMBL" id="CAJVPZ010018744">
    <property type="protein sequence ID" value="CAG8690027.1"/>
    <property type="molecule type" value="Genomic_DNA"/>
</dbReference>
<keyword evidence="3" id="KW-1185">Reference proteome</keyword>
<dbReference type="OrthoDB" id="2477318at2759"/>
<dbReference type="Proteomes" id="UP000789396">
    <property type="component" value="Unassembled WGS sequence"/>
</dbReference>
<protein>
    <submittedName>
        <fullName evidence="2">13654_t:CDS:1</fullName>
    </submittedName>
</protein>
<feature type="non-terminal residue" evidence="2">
    <location>
        <position position="145"/>
    </location>
</feature>
<name>A0A9N9EU44_9GLOM</name>
<proteinExistence type="predicted"/>
<evidence type="ECO:0000313" key="3">
    <source>
        <dbReference type="Proteomes" id="UP000789396"/>
    </source>
</evidence>
<evidence type="ECO:0000313" key="2">
    <source>
        <dbReference type="EMBL" id="CAG8690027.1"/>
    </source>
</evidence>
<evidence type="ECO:0000256" key="1">
    <source>
        <dbReference type="SAM" id="MobiDB-lite"/>
    </source>
</evidence>
<gene>
    <name evidence="2" type="ORF">RFULGI_LOCUS9961</name>
</gene>
<accession>A0A9N9EU44</accession>
<sequence>LRKCFNAKIKEKLNKPSDVEMNAISSSEAKNATNEATLPVIRETKAGIAKRKARSTVVSNEMSNLNSNIESIVTGNAEIEGSQPDHVKYPSEGFTKASFLMKRASSLASDINNLEVCSMSDFDEEEAVADEPPGTTIADEPPGII</sequence>
<comment type="caution">
    <text evidence="2">The sequence shown here is derived from an EMBL/GenBank/DDBJ whole genome shotgun (WGS) entry which is preliminary data.</text>
</comment>